<accession>A0A1I5QIY5</accession>
<dbReference type="EMBL" id="FOXO01000002">
    <property type="protein sequence ID" value="SFP46021.1"/>
    <property type="molecule type" value="Genomic_DNA"/>
</dbReference>
<dbReference type="Pfam" id="PF06289">
    <property type="entry name" value="FlbD"/>
    <property type="match status" value="1"/>
</dbReference>
<dbReference type="AlphaFoldDB" id="A0A1I5QIY5"/>
<evidence type="ECO:0000313" key="2">
    <source>
        <dbReference type="Proteomes" id="UP000182624"/>
    </source>
</evidence>
<sequence length="57" mass="6590">MSKSIIELTKMDTRKFLLNVLSIETIEATPDTVIILRSGRKLIVRESPEEIYKIIEN</sequence>
<dbReference type="PANTHER" id="PTHR39185">
    <property type="entry name" value="SWARMING MOTILITY PROTEIN SWRD"/>
    <property type="match status" value="1"/>
</dbReference>
<dbReference type="RefSeq" id="WP_278308485.1">
    <property type="nucleotide sequence ID" value="NZ_FOXO01000002.1"/>
</dbReference>
<proteinExistence type="predicted"/>
<reference evidence="2" key="1">
    <citation type="submission" date="2016-10" db="EMBL/GenBank/DDBJ databases">
        <authorList>
            <person name="Varghese N."/>
            <person name="Submissions S."/>
        </authorList>
    </citation>
    <scope>NUCLEOTIDE SEQUENCE [LARGE SCALE GENOMIC DNA]</scope>
    <source>
        <strain evidence="2">P18</strain>
    </source>
</reference>
<dbReference type="InterPro" id="IPR009384">
    <property type="entry name" value="SwrD-like"/>
</dbReference>
<gene>
    <name evidence="1" type="ORF">SAMN04487928_102144</name>
</gene>
<organism evidence="1 2">
    <name type="scientific">Butyrivibrio proteoclasticus</name>
    <dbReference type="NCBI Taxonomy" id="43305"/>
    <lineage>
        <taxon>Bacteria</taxon>
        <taxon>Bacillati</taxon>
        <taxon>Bacillota</taxon>
        <taxon>Clostridia</taxon>
        <taxon>Lachnospirales</taxon>
        <taxon>Lachnospiraceae</taxon>
        <taxon>Butyrivibrio</taxon>
    </lineage>
</organism>
<dbReference type="Proteomes" id="UP000182624">
    <property type="component" value="Unassembled WGS sequence"/>
</dbReference>
<keyword evidence="1" id="KW-0966">Cell projection</keyword>
<protein>
    <submittedName>
        <fullName evidence="1">Flagellar protein FlbD</fullName>
    </submittedName>
</protein>
<keyword evidence="2" id="KW-1185">Reference proteome</keyword>
<keyword evidence="1" id="KW-0969">Cilium</keyword>
<name>A0A1I5QIY5_9FIRM</name>
<evidence type="ECO:0000313" key="1">
    <source>
        <dbReference type="EMBL" id="SFP46021.1"/>
    </source>
</evidence>
<keyword evidence="1" id="KW-0282">Flagellum</keyword>
<dbReference type="PANTHER" id="PTHR39185:SF1">
    <property type="entry name" value="SWARMING MOTILITY PROTEIN SWRD"/>
    <property type="match status" value="1"/>
</dbReference>